<protein>
    <submittedName>
        <fullName evidence="3">Polyphosphate kinase</fullName>
    </submittedName>
</protein>
<dbReference type="AlphaFoldDB" id="A0A0K0D582"/>
<reference evidence="3" key="2">
    <citation type="submission" date="2017-02" db="UniProtKB">
        <authorList>
            <consortium name="WormBaseParasite"/>
        </authorList>
    </citation>
    <scope>IDENTIFICATION</scope>
</reference>
<keyword evidence="2" id="KW-1185">Reference proteome</keyword>
<sequence length="69" mass="7802">MSGDELVLEKTKKERARELLEDVISLTLDEQHKEPAYLRPLTPIEKIRPAVSGPDDFQHSAPFSAEAQE</sequence>
<organism evidence="2 3">
    <name type="scientific">Angiostrongylus cantonensis</name>
    <name type="common">Rat lungworm</name>
    <dbReference type="NCBI Taxonomy" id="6313"/>
    <lineage>
        <taxon>Eukaryota</taxon>
        <taxon>Metazoa</taxon>
        <taxon>Ecdysozoa</taxon>
        <taxon>Nematoda</taxon>
        <taxon>Chromadorea</taxon>
        <taxon>Rhabditida</taxon>
        <taxon>Rhabditina</taxon>
        <taxon>Rhabditomorpha</taxon>
        <taxon>Strongyloidea</taxon>
        <taxon>Metastrongylidae</taxon>
        <taxon>Angiostrongylus</taxon>
    </lineage>
</organism>
<dbReference type="Proteomes" id="UP000035642">
    <property type="component" value="Unassembled WGS sequence"/>
</dbReference>
<name>A0A0K0D582_ANGCA</name>
<evidence type="ECO:0000313" key="3">
    <source>
        <dbReference type="WBParaSite" id="ACAC_0000522701-mRNA-1"/>
    </source>
</evidence>
<evidence type="ECO:0000313" key="2">
    <source>
        <dbReference type="Proteomes" id="UP000035642"/>
    </source>
</evidence>
<evidence type="ECO:0000256" key="1">
    <source>
        <dbReference type="SAM" id="MobiDB-lite"/>
    </source>
</evidence>
<dbReference type="STRING" id="6313.A0A0K0D582"/>
<accession>A0A0K0D582</accession>
<reference evidence="2" key="1">
    <citation type="submission" date="2012-09" db="EMBL/GenBank/DDBJ databases">
        <authorList>
            <person name="Martin A.A."/>
        </authorList>
    </citation>
    <scope>NUCLEOTIDE SEQUENCE</scope>
</reference>
<proteinExistence type="predicted"/>
<dbReference type="WBParaSite" id="ACAC_0000522701-mRNA-1">
    <property type="protein sequence ID" value="ACAC_0000522701-mRNA-1"/>
    <property type="gene ID" value="ACAC_0000522701"/>
</dbReference>
<feature type="region of interest" description="Disordered" evidence="1">
    <location>
        <begin position="49"/>
        <end position="69"/>
    </location>
</feature>